<dbReference type="InterPro" id="IPR000477">
    <property type="entry name" value="RT_dom"/>
</dbReference>
<dbReference type="CDD" id="cd01650">
    <property type="entry name" value="RT_nLTR_like"/>
    <property type="match status" value="1"/>
</dbReference>
<protein>
    <submittedName>
        <fullName evidence="1">Uncharacterized protein</fullName>
    </submittedName>
</protein>
<dbReference type="InterPro" id="IPR043502">
    <property type="entry name" value="DNA/RNA_pol_sf"/>
</dbReference>
<proteinExistence type="predicted"/>
<keyword evidence="2" id="KW-1185">Reference proteome</keyword>
<sequence>MAVSHGNNYRRESKQWYLGSNVCLLFGLLFLSMITQTEGTVCSYCGKDFVVLGRHVWRCKARVTSDAFTASPKAASDAGQERSNSVVFPELSFASLNNEHDQEAFAADHHLETDDHDLLHAECHCGKKCKSFKGLQAHRKHCPINANLDLNLLFAQDSDPPMPPGQARAVDSVENEETQCLDNSFQRIPVKPGLKLPKTPIGWDNANEYFRANLNISNEITDINTEISSLQDMIYTYFKSNFGTYNNEDDSISEGSIFQQKYNHLSRRQLKYHLSELKKLQCNEATQEIRYISKLLRVKYSKRTHRILSEKTHDERIQENFWKYCKEIFEDENTILPDFDKETCTSFFRVHLKANSGKGNVEIPQWMKKFDRPTKHFNIAAPSYREVTNIIKKMKPGSSACPFDQISIIILKRCPFLRTALHRILVYCWEGNVVPRIWKHGFTILIHKKDSPQDPSNFRPITLQPVFGKVFTSIIRNRIYSFLMDNKYIETKIQKGFWEEVSGTIEHTELLTHIINHARNNKRHLIVTLLDLKNAFGEVDHQLLSTVLEHHHVPTTVTELIKNLYDNYTISVGTESFITNPILVGKGVLQGDCLSPLLFNMCVNTLIKCIEDERVQCIGYSYCEYLRPRHWFQFADDTALVTTSEEDNQALLDVFTKWCRWAGFQVRVNKCSTFGIKHNGKKATQFKPYLKVNNQMIPQVEINESFQYLGKQFNYKMDTVVIEQELEYDLLEYLEKINRLPLHPRNKILIITKYVYSKLRWRLSIYRLSQTWVEQHLDNKIISYIKRWLHFHKGANMTHLKLASSKLGVGLQLASDVYRYCKLSIRKILSKSINNDMRCLFNLTKFNNVQTDCLIYNNDNPRSALKQQIENTVVEHLSTLKEQNTIMKHARQVASPKHITMWDNICRQMPKNIFVFARRALIYSLPNNSNLYRWGKSDNPSCELCYSNKQTQLHMLSACPVSADEGRYTWRHDSILYTLLHYVSQLRKYGFRIYADLDNFDNPNEFFHSFRPDIVLIKDDRIFILELTCCFETNSEKSRNLKISKYRDIQNDCKKRFRHWRKIFVEFTTLGLVTKHIDDLYSVFKNTNINYKRMIEKCMEVAMRASFYIYVRRNKQWTSPPILKFY</sequence>
<reference evidence="1" key="1">
    <citation type="submission" date="2020-04" db="EMBL/GenBank/DDBJ databases">
        <authorList>
            <person name="Alioto T."/>
            <person name="Alioto T."/>
            <person name="Gomez Garrido J."/>
        </authorList>
    </citation>
    <scope>NUCLEOTIDE SEQUENCE</scope>
    <source>
        <strain evidence="1">A484AB</strain>
    </source>
</reference>
<name>A0A6S7GYF5_PARCT</name>
<comment type="caution">
    <text evidence="1">The sequence shown here is derived from an EMBL/GenBank/DDBJ whole genome shotgun (WGS) entry which is preliminary data.</text>
</comment>
<dbReference type="AlphaFoldDB" id="A0A6S7GYF5"/>
<evidence type="ECO:0000313" key="1">
    <source>
        <dbReference type="EMBL" id="CAB3989460.1"/>
    </source>
</evidence>
<gene>
    <name evidence="1" type="ORF">PACLA_8A081804</name>
</gene>
<dbReference type="InterPro" id="IPR043128">
    <property type="entry name" value="Rev_trsase/Diguanyl_cyclase"/>
</dbReference>
<dbReference type="PANTHER" id="PTHR19446">
    <property type="entry name" value="REVERSE TRANSCRIPTASES"/>
    <property type="match status" value="1"/>
</dbReference>
<accession>A0A6S7GYF5</accession>
<dbReference type="Gene3D" id="3.30.70.270">
    <property type="match status" value="1"/>
</dbReference>
<dbReference type="Pfam" id="PF00078">
    <property type="entry name" value="RVT_1"/>
    <property type="match status" value="1"/>
</dbReference>
<dbReference type="PROSITE" id="PS50878">
    <property type="entry name" value="RT_POL"/>
    <property type="match status" value="1"/>
</dbReference>
<dbReference type="SUPFAM" id="SSF56672">
    <property type="entry name" value="DNA/RNA polymerases"/>
    <property type="match status" value="1"/>
</dbReference>
<organism evidence="1 2">
    <name type="scientific">Paramuricea clavata</name>
    <name type="common">Red gorgonian</name>
    <name type="synonym">Violescent sea-whip</name>
    <dbReference type="NCBI Taxonomy" id="317549"/>
    <lineage>
        <taxon>Eukaryota</taxon>
        <taxon>Metazoa</taxon>
        <taxon>Cnidaria</taxon>
        <taxon>Anthozoa</taxon>
        <taxon>Octocorallia</taxon>
        <taxon>Malacalcyonacea</taxon>
        <taxon>Plexauridae</taxon>
        <taxon>Paramuricea</taxon>
    </lineage>
</organism>
<evidence type="ECO:0000313" key="2">
    <source>
        <dbReference type="Proteomes" id="UP001152795"/>
    </source>
</evidence>
<dbReference type="EMBL" id="CACRXK020001493">
    <property type="protein sequence ID" value="CAB3989460.1"/>
    <property type="molecule type" value="Genomic_DNA"/>
</dbReference>
<dbReference type="Proteomes" id="UP001152795">
    <property type="component" value="Unassembled WGS sequence"/>
</dbReference>
<dbReference type="OrthoDB" id="447743at2759"/>